<keyword evidence="5" id="KW-1185">Reference proteome</keyword>
<feature type="region of interest" description="Disordered" evidence="2">
    <location>
        <begin position="217"/>
        <end position="239"/>
    </location>
</feature>
<reference evidence="4 5" key="2">
    <citation type="submission" date="2022-06" db="EMBL/GenBank/DDBJ databases">
        <title>Genomic Encyclopedia of Type Strains, Phase I: the one thousand microbial genomes (KMG-I) project.</title>
        <authorList>
            <person name="Kyrpides N."/>
        </authorList>
    </citation>
    <scope>NUCLEOTIDE SEQUENCE [LARGE SCALE GENOMIC DNA]</scope>
    <source>
        <strain evidence="4 5">DSM 43889</strain>
    </source>
</reference>
<comment type="caution">
    <text evidence="4">The sequence shown here is derived from an EMBL/GenBank/DDBJ whole genome shotgun (WGS) entry which is preliminary data.</text>
</comment>
<dbReference type="Pfam" id="PF01966">
    <property type="entry name" value="HD"/>
    <property type="match status" value="1"/>
</dbReference>
<reference evidence="4 5" key="1">
    <citation type="submission" date="2013-07" db="EMBL/GenBank/DDBJ databases">
        <authorList>
            <consortium name="DOE Joint Genome Institute"/>
            <person name="Reeve W."/>
            <person name="Huntemann M."/>
            <person name="Han J."/>
            <person name="Chen A."/>
            <person name="Kyrpides N."/>
            <person name="Mavromatis K."/>
            <person name="Markowitz V."/>
            <person name="Palaniappan K."/>
            <person name="Ivanova N."/>
            <person name="Schaumberg A."/>
            <person name="Pati A."/>
            <person name="Liolios K."/>
            <person name="Nordberg H.P."/>
            <person name="Cantor M.N."/>
            <person name="Hua S.X."/>
            <person name="Woyke T."/>
        </authorList>
    </citation>
    <scope>NUCLEOTIDE SEQUENCE [LARGE SCALE GENOMIC DNA]</scope>
    <source>
        <strain evidence="4 5">DSM 43889</strain>
    </source>
</reference>
<dbReference type="EMBL" id="AUBJ02000001">
    <property type="protein sequence ID" value="MCP2330008.1"/>
    <property type="molecule type" value="Genomic_DNA"/>
</dbReference>
<name>A0ABT1JBY5_ACTCY</name>
<evidence type="ECO:0000313" key="5">
    <source>
        <dbReference type="Proteomes" id="UP000791080"/>
    </source>
</evidence>
<accession>A0ABT1JBY5</accession>
<dbReference type="InterPro" id="IPR050135">
    <property type="entry name" value="dGTPase-like"/>
</dbReference>
<gene>
    <name evidence="4" type="ORF">G443_000278</name>
</gene>
<dbReference type="Proteomes" id="UP000791080">
    <property type="component" value="Unassembled WGS sequence"/>
</dbReference>
<dbReference type="PANTHER" id="PTHR11373">
    <property type="entry name" value="DEOXYNUCLEOSIDE TRIPHOSPHATE TRIPHOSPHOHYDROLASE"/>
    <property type="match status" value="1"/>
</dbReference>
<dbReference type="PANTHER" id="PTHR11373:SF32">
    <property type="entry name" value="DEOXYGUANOSINETRIPHOSPHATE TRIPHOSPHOHYDROLASE"/>
    <property type="match status" value="1"/>
</dbReference>
<protein>
    <submittedName>
        <fullName evidence="4">DGTPase</fullName>
    </submittedName>
</protein>
<dbReference type="SUPFAM" id="SSF109604">
    <property type="entry name" value="HD-domain/PDEase-like"/>
    <property type="match status" value="1"/>
</dbReference>
<dbReference type="InterPro" id="IPR006674">
    <property type="entry name" value="HD_domain"/>
</dbReference>
<dbReference type="PROSITE" id="PS51831">
    <property type="entry name" value="HD"/>
    <property type="match status" value="1"/>
</dbReference>
<evidence type="ECO:0000256" key="1">
    <source>
        <dbReference type="ARBA" id="ARBA00022801"/>
    </source>
</evidence>
<dbReference type="Gene3D" id="1.10.3210.10">
    <property type="entry name" value="Hypothetical protein af1432"/>
    <property type="match status" value="1"/>
</dbReference>
<sequence>MDLGGEEPPGEGGVARGGVCGVGTGADRAGTTVGGVTSHSEVRAVRRGGHATRGAAELASSPFRVDRDRVASSPSFARLGAVTQVVSSTGSGLLVHNRLTHSLKVAQVARGIAERIHADARQHAAVDRLGGLDLDVVEAASLAHDLGHPPFGHLGEQVLDRLARHRFGLPDGFEGNAQTFRIVTTTDAGGLLTPGLDLTAAVRAALLKYPWTRLSSPRPHPRTMRVPPRGAAEPPDAPGTGSAKFCVYVSELDDLLQARAPFLGRIDDWQQTVEASVMDTADDIAYAIHDLDDFYRLGVLQHATVAAELGGWLASATELAGLSEADLGGHSRQPGRSVEELRRRLHAKDSWVVDDEAFAMAVSRVRKEVVDGLLAAPYDGSVESEQAVAAFSSRWSSRLVDGVRVVEEPAVRRGHVTLAAEQWHEVQVLKFVHRRFVLLRPDLAMHQRGQARLLTRLVEALDQWLSDRLEADRLPRRLHDLVELATVEYEDLGRTSPEVLVGATGDEPRGPDAVRGLARGRAVVDFVAALGDGQVPALMDALSGRSSRLWTETFVL</sequence>
<dbReference type="CDD" id="cd00077">
    <property type="entry name" value="HDc"/>
    <property type="match status" value="1"/>
</dbReference>
<keyword evidence="1" id="KW-0378">Hydrolase</keyword>
<evidence type="ECO:0000313" key="4">
    <source>
        <dbReference type="EMBL" id="MCP2330008.1"/>
    </source>
</evidence>
<organism evidence="4 5">
    <name type="scientific">Actinoalloteichus caeruleus DSM 43889</name>
    <dbReference type="NCBI Taxonomy" id="1120930"/>
    <lineage>
        <taxon>Bacteria</taxon>
        <taxon>Bacillati</taxon>
        <taxon>Actinomycetota</taxon>
        <taxon>Actinomycetes</taxon>
        <taxon>Pseudonocardiales</taxon>
        <taxon>Pseudonocardiaceae</taxon>
        <taxon>Actinoalloteichus</taxon>
        <taxon>Actinoalloteichus cyanogriseus</taxon>
    </lineage>
</organism>
<feature type="domain" description="HD" evidence="3">
    <location>
        <begin position="98"/>
        <end position="287"/>
    </location>
</feature>
<dbReference type="SMART" id="SM00471">
    <property type="entry name" value="HDc"/>
    <property type="match status" value="1"/>
</dbReference>
<dbReference type="NCBIfam" id="TIGR01353">
    <property type="entry name" value="dGTP_triPase"/>
    <property type="match status" value="1"/>
</dbReference>
<proteinExistence type="predicted"/>
<evidence type="ECO:0000259" key="3">
    <source>
        <dbReference type="PROSITE" id="PS51831"/>
    </source>
</evidence>
<dbReference type="InterPro" id="IPR003607">
    <property type="entry name" value="HD/PDEase_dom"/>
</dbReference>
<dbReference type="InterPro" id="IPR006261">
    <property type="entry name" value="dGTPase"/>
</dbReference>
<evidence type="ECO:0000256" key="2">
    <source>
        <dbReference type="SAM" id="MobiDB-lite"/>
    </source>
</evidence>